<dbReference type="AlphaFoldDB" id="H8XA25"/>
<feature type="transmembrane region" description="Helical" evidence="2">
    <location>
        <begin position="164"/>
        <end position="189"/>
    </location>
</feature>
<reference evidence="3 4" key="1">
    <citation type="journal article" date="2012" name="PLoS ONE">
        <title>Sequence and analysis of the genome of the pathogenic yeast Candida orthopsilosis.</title>
        <authorList>
            <person name="Riccombeni A."/>
            <person name="Vidanes G."/>
            <person name="Proux-Wera E."/>
            <person name="Wolfe K.H."/>
            <person name="Butler G."/>
        </authorList>
    </citation>
    <scope>NUCLEOTIDE SEQUENCE [LARGE SCALE GENOMIC DNA]</scope>
    <source>
        <strain evidence="3 4">Co 90-125</strain>
    </source>
</reference>
<evidence type="ECO:0000313" key="4">
    <source>
        <dbReference type="Proteomes" id="UP000005018"/>
    </source>
</evidence>
<evidence type="ECO:0000313" key="3">
    <source>
        <dbReference type="EMBL" id="CCG25002.1"/>
    </source>
</evidence>
<feature type="region of interest" description="Disordered" evidence="1">
    <location>
        <begin position="40"/>
        <end position="72"/>
    </location>
</feature>
<keyword evidence="4" id="KW-1185">Reference proteome</keyword>
<dbReference type="Proteomes" id="UP000005018">
    <property type="component" value="Chromosome 7"/>
</dbReference>
<sequence>MFILTVIFVLGANELHYKGDRLGVKRDQYIPRVTKTKRIAKKTTITTNSRSGNGNAEVSQGSTVPREGPNDEFELMKSDAANVANPQGNAEKDENFQVREDADIREPRSGATAPGIIAFPPTNDTIITTEHEEIGEDVIANEDVRKYGWLAGNFFFSLHVLRKVIPLAFIIVCITFAVSFTVIFNYQIFG</sequence>
<dbReference type="KEGG" id="cot:CORT_0G03250"/>
<proteinExistence type="predicted"/>
<accession>H8XA25</accession>
<feature type="compositionally biased region" description="Polar residues" evidence="1">
    <location>
        <begin position="48"/>
        <end position="63"/>
    </location>
</feature>
<dbReference type="GeneID" id="14542187"/>
<dbReference type="RefSeq" id="XP_003871127.1">
    <property type="nucleotide sequence ID" value="XM_003871078.1"/>
</dbReference>
<organism evidence="3 4">
    <name type="scientific">Candida orthopsilosis (strain 90-125)</name>
    <name type="common">Yeast</name>
    <dbReference type="NCBI Taxonomy" id="1136231"/>
    <lineage>
        <taxon>Eukaryota</taxon>
        <taxon>Fungi</taxon>
        <taxon>Dikarya</taxon>
        <taxon>Ascomycota</taxon>
        <taxon>Saccharomycotina</taxon>
        <taxon>Pichiomycetes</taxon>
        <taxon>Debaryomycetaceae</taxon>
        <taxon>Candida/Lodderomyces clade</taxon>
        <taxon>Candida</taxon>
    </lineage>
</organism>
<keyword evidence="2" id="KW-0472">Membrane</keyword>
<keyword evidence="2" id="KW-0812">Transmembrane</keyword>
<gene>
    <name evidence="3" type="ORF">CORT_0G03250</name>
</gene>
<dbReference type="EMBL" id="HE681725">
    <property type="protein sequence ID" value="CCG25002.1"/>
    <property type="molecule type" value="Genomic_DNA"/>
</dbReference>
<dbReference type="HOGENOM" id="CLU_1427800_0_0_1"/>
<evidence type="ECO:0000256" key="2">
    <source>
        <dbReference type="SAM" id="Phobius"/>
    </source>
</evidence>
<name>H8XA25_CANO9</name>
<evidence type="ECO:0000256" key="1">
    <source>
        <dbReference type="SAM" id="MobiDB-lite"/>
    </source>
</evidence>
<keyword evidence="2" id="KW-1133">Transmembrane helix</keyword>
<protein>
    <submittedName>
        <fullName evidence="3">Uncharacterized protein</fullName>
    </submittedName>
</protein>